<feature type="compositionally biased region" description="Polar residues" evidence="1">
    <location>
        <begin position="358"/>
        <end position="367"/>
    </location>
</feature>
<evidence type="ECO:0000256" key="3">
    <source>
        <dbReference type="SAM" id="SignalP"/>
    </source>
</evidence>
<feature type="signal peptide" evidence="3">
    <location>
        <begin position="1"/>
        <end position="23"/>
    </location>
</feature>
<keyword evidence="3" id="KW-0732">Signal</keyword>
<evidence type="ECO:0000313" key="4">
    <source>
        <dbReference type="EMBL" id="PYE73018.1"/>
    </source>
</evidence>
<gene>
    <name evidence="4" type="ORF">DFQ15_1416</name>
</gene>
<keyword evidence="2" id="KW-0812">Transmembrane</keyword>
<feature type="region of interest" description="Disordered" evidence="1">
    <location>
        <begin position="284"/>
        <end position="398"/>
    </location>
</feature>
<dbReference type="AlphaFoldDB" id="A0A318SP81"/>
<feature type="region of interest" description="Disordered" evidence="1">
    <location>
        <begin position="231"/>
        <end position="259"/>
    </location>
</feature>
<accession>A0A318SP81</accession>
<dbReference type="Proteomes" id="UP000247540">
    <property type="component" value="Unassembled WGS sequence"/>
</dbReference>
<evidence type="ECO:0000313" key="5">
    <source>
        <dbReference type="Proteomes" id="UP000247540"/>
    </source>
</evidence>
<dbReference type="EMBL" id="QJTC01000041">
    <property type="protein sequence ID" value="PYE73018.1"/>
    <property type="molecule type" value="Genomic_DNA"/>
</dbReference>
<keyword evidence="5" id="KW-1185">Reference proteome</keyword>
<dbReference type="PROSITE" id="PS51257">
    <property type="entry name" value="PROKAR_LIPOPROTEIN"/>
    <property type="match status" value="1"/>
</dbReference>
<feature type="compositionally biased region" description="Polar residues" evidence="1">
    <location>
        <begin position="232"/>
        <end position="242"/>
    </location>
</feature>
<feature type="compositionally biased region" description="Basic and acidic residues" evidence="1">
    <location>
        <begin position="332"/>
        <end position="357"/>
    </location>
</feature>
<feature type="transmembrane region" description="Helical" evidence="2">
    <location>
        <begin position="470"/>
        <end position="490"/>
    </location>
</feature>
<evidence type="ECO:0008006" key="6">
    <source>
        <dbReference type="Google" id="ProtNLM"/>
    </source>
</evidence>
<dbReference type="OrthoDB" id="8914115at2"/>
<organism evidence="4 5">
    <name type="scientific">Xylophilus ampelinus</name>
    <dbReference type="NCBI Taxonomy" id="54067"/>
    <lineage>
        <taxon>Bacteria</taxon>
        <taxon>Pseudomonadati</taxon>
        <taxon>Pseudomonadota</taxon>
        <taxon>Betaproteobacteria</taxon>
        <taxon>Burkholderiales</taxon>
        <taxon>Xylophilus</taxon>
    </lineage>
</organism>
<feature type="chain" id="PRO_5016289049" description="TspB protein" evidence="3">
    <location>
        <begin position="24"/>
        <end position="493"/>
    </location>
</feature>
<sequence>MNRWLLLLALPLIAACIAPRAHAAGTFSRTTMDGVEYVITGNSATMRPTGRSSGFGDTGPTTGTGRMPGTPVGSPSAGGFGLAKAEGGIAASTRGKLPLASKIGAAIDVTVKHKISAKSIAKVLTTPGGVIGQLVLGYGIKQLLDEACVRLMGGTLQMNAAQTWEECVRKEGGIPSTMYYSGGKWYSDPLAACQAYVPSSNGYVRRGSSIMCTRNSQYLVPVDERLVCPDSSDPSGFSQVDPGTSCPGGGEITWRSTEPDSVADKIESAIPESNSLPDVAREILGNGGELPVDGTEVTGPATGTPTEAEKKDETTNPDPQPGNPNATSKTETTTKEKTTDKYNYDKDKVTRSEDKQTETCTKTTSGAGVTTVGCSNTSTTTQNPKTDDTPPTDTDLPEVPELYKQKYPEGMTGVWNKRKDELKGTKIIAAIPKFMPPVSWAGGCPGPMYITLDVGIVNFGQFDASPPCNVWTFCGVVIVISALLLARSLVFGG</sequence>
<evidence type="ECO:0000256" key="2">
    <source>
        <dbReference type="SAM" id="Phobius"/>
    </source>
</evidence>
<dbReference type="RefSeq" id="WP_110467013.1">
    <property type="nucleotide sequence ID" value="NZ_JAMOFZ010000041.1"/>
</dbReference>
<name>A0A318SP81_9BURK</name>
<protein>
    <recommendedName>
        <fullName evidence="6">TspB protein</fullName>
    </recommendedName>
</protein>
<comment type="caution">
    <text evidence="4">The sequence shown here is derived from an EMBL/GenBank/DDBJ whole genome shotgun (WGS) entry which is preliminary data.</text>
</comment>
<keyword evidence="2" id="KW-1133">Transmembrane helix</keyword>
<evidence type="ECO:0000256" key="1">
    <source>
        <dbReference type="SAM" id="MobiDB-lite"/>
    </source>
</evidence>
<keyword evidence="2" id="KW-0472">Membrane</keyword>
<proteinExistence type="predicted"/>
<feature type="compositionally biased region" description="Low complexity" evidence="1">
    <location>
        <begin position="54"/>
        <end position="73"/>
    </location>
</feature>
<reference evidence="4 5" key="1">
    <citation type="submission" date="2018-06" db="EMBL/GenBank/DDBJ databases">
        <title>Genomic Encyclopedia of Type Strains, Phase III (KMG-III): the genomes of soil and plant-associated and newly described type strains.</title>
        <authorList>
            <person name="Whitman W."/>
        </authorList>
    </citation>
    <scope>NUCLEOTIDE SEQUENCE [LARGE SCALE GENOMIC DNA]</scope>
    <source>
        <strain evidence="4 5">CECT 7646</strain>
    </source>
</reference>
<feature type="region of interest" description="Disordered" evidence="1">
    <location>
        <begin position="48"/>
        <end position="75"/>
    </location>
</feature>
<feature type="compositionally biased region" description="Low complexity" evidence="1">
    <location>
        <begin position="368"/>
        <end position="394"/>
    </location>
</feature>